<dbReference type="GO" id="GO:0005634">
    <property type="term" value="C:nucleus"/>
    <property type="evidence" value="ECO:0007669"/>
    <property type="project" value="TreeGrafter"/>
</dbReference>
<dbReference type="GO" id="GO:0000977">
    <property type="term" value="F:RNA polymerase II transcription regulatory region sequence-specific DNA binding"/>
    <property type="evidence" value="ECO:0007669"/>
    <property type="project" value="TreeGrafter"/>
</dbReference>
<dbReference type="PANTHER" id="PTHR12451:SF0">
    <property type="entry name" value="ZINC FINGER PROTEIN CASTOR HOMOLOG 1"/>
    <property type="match status" value="1"/>
</dbReference>
<dbReference type="GO" id="GO:0045664">
    <property type="term" value="P:regulation of neuron differentiation"/>
    <property type="evidence" value="ECO:0007669"/>
    <property type="project" value="TreeGrafter"/>
</dbReference>
<dbReference type="InterPro" id="IPR040373">
    <property type="entry name" value="CASZ1"/>
</dbReference>
<dbReference type="GO" id="GO:0045944">
    <property type="term" value="P:positive regulation of transcription by RNA polymerase II"/>
    <property type="evidence" value="ECO:0007669"/>
    <property type="project" value="TreeGrafter"/>
</dbReference>
<dbReference type="PANTHER" id="PTHR12451">
    <property type="entry name" value="TRANSCRIPTION FACTOR CASTOR PROTEIN MING -RELATED"/>
    <property type="match status" value="1"/>
</dbReference>
<dbReference type="GO" id="GO:0000981">
    <property type="term" value="F:DNA-binding transcription factor activity, RNA polymerase II-specific"/>
    <property type="evidence" value="ECO:0007669"/>
    <property type="project" value="TreeGrafter"/>
</dbReference>
<evidence type="ECO:0000313" key="1">
    <source>
        <dbReference type="EMBL" id="CAD7194961.1"/>
    </source>
</evidence>
<reference evidence="1" key="1">
    <citation type="submission" date="2020-11" db="EMBL/GenBank/DDBJ databases">
        <authorList>
            <person name="Tran Van P."/>
        </authorList>
    </citation>
    <scope>NUCLEOTIDE SEQUENCE</scope>
</reference>
<name>A0A7R8Z5S2_TIMDO</name>
<gene>
    <name evidence="1" type="ORF">TDIB3V08_LOCUS1369</name>
</gene>
<accession>A0A7R8Z5S2</accession>
<dbReference type="EMBL" id="OA564615">
    <property type="protein sequence ID" value="CAD7194961.1"/>
    <property type="molecule type" value="Genomic_DNA"/>
</dbReference>
<evidence type="ECO:0008006" key="2">
    <source>
        <dbReference type="Google" id="ProtNLM"/>
    </source>
</evidence>
<proteinExistence type="predicted"/>
<dbReference type="AlphaFoldDB" id="A0A7R8Z5S2"/>
<sequence length="274" mass="31633">MSNSKYPLGKTYENPRYQVLARAQALLRGGPHSVPRLSSLSPARDTISGGKPTVPIDYSRYVKRFCSALECGSTYCKDLNYREHFHCLDCNSRVFIKKEEMIRHFKWHKKRDESLQHGFMRYSPMDDCSDRYRGCSHNRKQTHYHCIKVELEEVNPHLRVGRVENHLGKTNPVHPTEIRTSISPFSAVELNTESASPFFLFTSFALDLVSSIHRFTLPRHPCSSGIKTPVTVQVAEERSLAGRRPRMRPLPTLRCLWPILLSAQCRRCLYDEIV</sequence>
<protein>
    <recommendedName>
        <fullName evidence="2">C2H2-type domain-containing protein</fullName>
    </recommendedName>
</protein>
<organism evidence="1">
    <name type="scientific">Timema douglasi</name>
    <name type="common">Walking stick</name>
    <dbReference type="NCBI Taxonomy" id="61478"/>
    <lineage>
        <taxon>Eukaryota</taxon>
        <taxon>Metazoa</taxon>
        <taxon>Ecdysozoa</taxon>
        <taxon>Arthropoda</taxon>
        <taxon>Hexapoda</taxon>
        <taxon>Insecta</taxon>
        <taxon>Pterygota</taxon>
        <taxon>Neoptera</taxon>
        <taxon>Polyneoptera</taxon>
        <taxon>Phasmatodea</taxon>
        <taxon>Timematodea</taxon>
        <taxon>Timematoidea</taxon>
        <taxon>Timematidae</taxon>
        <taxon>Timema</taxon>
    </lineage>
</organism>